<dbReference type="Proteomes" id="UP001165492">
    <property type="component" value="Unassembled WGS sequence"/>
</dbReference>
<reference evidence="1" key="1">
    <citation type="submission" date="2021-11" db="EMBL/GenBank/DDBJ databases">
        <title>Description of a new species Pelosinus isolated from the bottom sediments of Lake Baikal.</title>
        <authorList>
            <person name="Zakharyuk A."/>
        </authorList>
    </citation>
    <scope>NUCLEOTIDE SEQUENCE</scope>
    <source>
        <strain evidence="1">Bkl1</strain>
    </source>
</reference>
<accession>A0ABS8HV51</accession>
<name>A0ABS8HV51_9FIRM</name>
<evidence type="ECO:0000313" key="2">
    <source>
        <dbReference type="Proteomes" id="UP001165492"/>
    </source>
</evidence>
<comment type="caution">
    <text evidence="1">The sequence shown here is derived from an EMBL/GenBank/DDBJ whole genome shotgun (WGS) entry which is preliminary data.</text>
</comment>
<keyword evidence="2" id="KW-1185">Reference proteome</keyword>
<protein>
    <submittedName>
        <fullName evidence="1">Uncharacterized protein</fullName>
    </submittedName>
</protein>
<dbReference type="EMBL" id="JAJHJB010000018">
    <property type="protein sequence ID" value="MCC5466394.1"/>
    <property type="molecule type" value="Genomic_DNA"/>
</dbReference>
<gene>
    <name evidence="1" type="ORF">LMF89_13625</name>
</gene>
<sequence>MDDLVPLLLVAMVYLVPAVWRRFIAKNQTQTTHVPEQVIIPEIEFIPEESTGETKDYSANLPLAITSQIESIHAIEEETLPWQGKLTENVVVNGVIFAEILQPPRAYRPFVRGMK</sequence>
<dbReference type="RefSeq" id="WP_229535554.1">
    <property type="nucleotide sequence ID" value="NZ_JAJHJB010000018.1"/>
</dbReference>
<evidence type="ECO:0000313" key="1">
    <source>
        <dbReference type="EMBL" id="MCC5466394.1"/>
    </source>
</evidence>
<proteinExistence type="predicted"/>
<organism evidence="1 2">
    <name type="scientific">Pelosinus baikalensis</name>
    <dbReference type="NCBI Taxonomy" id="2892015"/>
    <lineage>
        <taxon>Bacteria</taxon>
        <taxon>Bacillati</taxon>
        <taxon>Bacillota</taxon>
        <taxon>Negativicutes</taxon>
        <taxon>Selenomonadales</taxon>
        <taxon>Sporomusaceae</taxon>
        <taxon>Pelosinus</taxon>
    </lineage>
</organism>